<keyword evidence="3" id="KW-1185">Reference proteome</keyword>
<dbReference type="EMBL" id="CDMY01000410">
    <property type="protein sequence ID" value="CEM11129.1"/>
    <property type="molecule type" value="Genomic_DNA"/>
</dbReference>
<dbReference type="Proteomes" id="UP000041254">
    <property type="component" value="Unassembled WGS sequence"/>
</dbReference>
<feature type="compositionally biased region" description="Basic and acidic residues" evidence="1">
    <location>
        <begin position="376"/>
        <end position="386"/>
    </location>
</feature>
<gene>
    <name evidence="2" type="ORF">Vbra_9026</name>
</gene>
<dbReference type="AlphaFoldDB" id="A0A0G4FDT4"/>
<proteinExistence type="predicted"/>
<evidence type="ECO:0000256" key="1">
    <source>
        <dbReference type="SAM" id="MobiDB-lite"/>
    </source>
</evidence>
<accession>A0A0G4FDT4</accession>
<dbReference type="InParanoid" id="A0A0G4FDT4"/>
<dbReference type="VEuPathDB" id="CryptoDB:Vbra_9026"/>
<evidence type="ECO:0000313" key="3">
    <source>
        <dbReference type="Proteomes" id="UP000041254"/>
    </source>
</evidence>
<protein>
    <submittedName>
        <fullName evidence="2">Uncharacterized protein</fullName>
    </submittedName>
</protein>
<feature type="region of interest" description="Disordered" evidence="1">
    <location>
        <begin position="363"/>
        <end position="403"/>
    </location>
</feature>
<organism evidence="2 3">
    <name type="scientific">Vitrella brassicaformis (strain CCMP3155)</name>
    <dbReference type="NCBI Taxonomy" id="1169540"/>
    <lineage>
        <taxon>Eukaryota</taxon>
        <taxon>Sar</taxon>
        <taxon>Alveolata</taxon>
        <taxon>Colpodellida</taxon>
        <taxon>Vitrellaceae</taxon>
        <taxon>Vitrella</taxon>
    </lineage>
</organism>
<evidence type="ECO:0000313" key="2">
    <source>
        <dbReference type="EMBL" id="CEM11129.1"/>
    </source>
</evidence>
<name>A0A0G4FDT4_VITBC</name>
<feature type="non-terminal residue" evidence="2">
    <location>
        <position position="1"/>
    </location>
</feature>
<sequence>FDIVDGEIVIKQPNPKVPPGDYDISLPPKPEVGKPAPPAEEVVMTPFPPSLPEGPQYGPIGGAPPLRPSVMIKPVCTGTRHWIEMDLPGNFVVDLTKNITLAGEDGLLTIDGADVKADSKIRAAGGAGEIEHHLRITATQDSPELKEFLERLFPSATESKAVDVSIFVVAYDEDEIPSDVSNATGARTIVMLETAITTGDRRSSASNVYHVIRSGLLMFHEVVVPLSASYLPDTVDTYLRGSFLRVRNSFTIESPRDVTKKLFIDTNVKDVFLKYTTDSEGEDMPYLHIEQLNVTAIKRIESMARDGPLHVYMGRYTIILITPGSTLDLDLTQDIELNIPENDTVPSSYFQVLQAKLVMDEASDAETEGSSAQATDAHDYKSDREQGAQPNDTATTGGDLGAPVNESNHTVGFNCIELRIHCQIMYRTTPSGTLWPFLVIDGPFPELDRQIIEAVPEGSPARLSSYQAVNIVGTISGYRLRFPLPSRKVPDLMHPVTVLSAVGTRVVLQGDMAKLTVEYESDINLPDTFHPFLVATLTGPLANETLQEISAAGVQKTARLIEIVFCSTSFQATRQTLLPVLATGEGDVGIKLPSGAQPDVDQPVVIWLKRGEVSTSVIVNPGDADISLTYTGGAQVRPFLSIKPRAQLAGEFAGAFPKGLSTHLVRYLQRCARVQSPFDPRDANLPSGSLCPSWPQMNPYVYRVDSSAPPLHLSRAVGASITFKCNEPFYLPSEGLMGITKEATFCASKGDQMALKHQRYSNNTLPHWTPLKGLKCEPRCPAWWLQRLEAVKSKPIAERGGMAIVKPVRSVPGETVYPIQCKAGYEAHCHTPSLSLPSAVQEAHRCSKRAKCTNGQWNSTIQCWAIGNIGVSGGPGHESASGPHAIKGATILQANPTLLAVTVGAVQLDTSNPFRGSDGLAFSARGLEAVASPHGGVKMSPTAEGHNVTSYYLRMFAAPITREQGKERLRGPRVRPVPLEIQKFQVVRWARQMASHRSAQGAPIELGCRLMLENVGKKRQTQEATNDVAGHHTHFMLADNCFHGSIRMVGFWRRSLLEEPRTPSHEINDVYEAFHRWERQRDRQTPLTKARLPLTTRGMVGLFLAEEPYVALDEAGRVSRWTNAAPELMKKNKDANIAADIGLDLLSSEDMVEPLAFAQENPIARPHFDSTSRVLDFRQNQFLISSTELDLFDPSDRSQGLTMALVLQSNSTALTTGRQQVLINYSSGYRCHLDMNFQLGINMGQADHMTGAGAEQLCRSQQNKGTALAL</sequence>
<reference evidence="2 3" key="1">
    <citation type="submission" date="2014-11" db="EMBL/GenBank/DDBJ databases">
        <authorList>
            <person name="Zhu J."/>
            <person name="Qi W."/>
            <person name="Song R."/>
        </authorList>
    </citation>
    <scope>NUCLEOTIDE SEQUENCE [LARGE SCALE GENOMIC DNA]</scope>
</reference>